<comment type="caution">
    <text evidence="1">The sequence shown here is derived from an EMBL/GenBank/DDBJ whole genome shotgun (WGS) entry which is preliminary data.</text>
</comment>
<proteinExistence type="predicted"/>
<gene>
    <name evidence="1" type="ORF">HNQ52_000553</name>
</gene>
<protein>
    <submittedName>
        <fullName evidence="1">Uncharacterized protein (DUF1800 family)</fullName>
    </submittedName>
</protein>
<organism evidence="1 2">
    <name type="scientific">Chiayiivirga flava</name>
    <dbReference type="NCBI Taxonomy" id="659595"/>
    <lineage>
        <taxon>Bacteria</taxon>
        <taxon>Pseudomonadati</taxon>
        <taxon>Pseudomonadota</taxon>
        <taxon>Gammaproteobacteria</taxon>
        <taxon>Lysobacterales</taxon>
        <taxon>Lysobacteraceae</taxon>
        <taxon>Chiayiivirga</taxon>
    </lineage>
</organism>
<dbReference type="AlphaFoldDB" id="A0A7W8FY52"/>
<dbReference type="InterPro" id="IPR014917">
    <property type="entry name" value="DUF1800"/>
</dbReference>
<dbReference type="PANTHER" id="PTHR43737:SF1">
    <property type="entry name" value="DUF1501 DOMAIN-CONTAINING PROTEIN"/>
    <property type="match status" value="1"/>
</dbReference>
<evidence type="ECO:0000313" key="2">
    <source>
        <dbReference type="Proteomes" id="UP000521199"/>
    </source>
</evidence>
<evidence type="ECO:0000313" key="1">
    <source>
        <dbReference type="EMBL" id="MBB5207037.1"/>
    </source>
</evidence>
<reference evidence="1 2" key="1">
    <citation type="submission" date="2020-08" db="EMBL/GenBank/DDBJ databases">
        <title>Genomic Encyclopedia of Type Strains, Phase IV (KMG-IV): sequencing the most valuable type-strain genomes for metagenomic binning, comparative biology and taxonomic classification.</title>
        <authorList>
            <person name="Goeker M."/>
        </authorList>
    </citation>
    <scope>NUCLEOTIDE SEQUENCE [LARGE SCALE GENOMIC DNA]</scope>
    <source>
        <strain evidence="1 2">DSM 24163</strain>
    </source>
</reference>
<sequence length="593" mass="65858">MPAIAGPHLFGGDFEGVADSPASEGAASRFLTQTTFGPTLPEIDRLVRIGHDAWLAEQFAAPASLQLPYLDARINAYIAAGQPVQVYQDARQEIWFRNALRGNDQLRQRVAFALSEIFVISDQNGALEGNPTTMAQFYDLLATNAFGNYRTLLEQVTLHPAMGHYLSMFKNRKPDEELNIRPDENYAREIMQLFSVGLVMLNPDGTPVDGDPGEPGVQTVPTYDQDTIRGFAHVFTGWNFSTCEQPTHPENDGQFQWWFWEYCPPAVEGSTVDWLQAPGWRTPMVPWGEGTPYGNPRHAVAESKQLLVYPGVSPANGLLLGGGSARADLAVALDNVFRHPNVGPFFGRLLIQRLVTSNPSPAYVGRVAAVFANNGSGVRGDLRAVVRSIVMDPEARSLAAAPAHAGKLREPLLRLTQLWRALDARSNSGSVGEGWPEYALAQAVQRSPTVFNFFLPNYQLPGEIANAGLFSPEFQITTDTYITRLSNDIGGKIYWAFRGNPWIGEWDPMQIELAPYVALAEEPGRMLDRIDLLFLGRRMSMPMYDALKAHAEDIDIGPYDWAESGEWRANQMRERAQDMLWLTLTSPEYVVEK</sequence>
<dbReference type="Proteomes" id="UP000521199">
    <property type="component" value="Unassembled WGS sequence"/>
</dbReference>
<keyword evidence="2" id="KW-1185">Reference proteome</keyword>
<accession>A0A7W8FY52</accession>
<dbReference type="RefSeq" id="WP_183959556.1">
    <property type="nucleotide sequence ID" value="NZ_JACHHP010000001.1"/>
</dbReference>
<name>A0A7W8FY52_9GAMM</name>
<dbReference type="PANTHER" id="PTHR43737">
    <property type="entry name" value="BLL7424 PROTEIN"/>
    <property type="match status" value="1"/>
</dbReference>
<dbReference type="Pfam" id="PF08811">
    <property type="entry name" value="DUF1800"/>
    <property type="match status" value="1"/>
</dbReference>
<dbReference type="EMBL" id="JACHHP010000001">
    <property type="protein sequence ID" value="MBB5207037.1"/>
    <property type="molecule type" value="Genomic_DNA"/>
</dbReference>